<accession>A0A1G2QRY1</accession>
<feature type="domain" description="GIY-YIG catalytic" evidence="1">
    <location>
        <begin position="29"/>
        <end position="175"/>
    </location>
</feature>
<evidence type="ECO:0000313" key="2">
    <source>
        <dbReference type="EMBL" id="OHA62752.1"/>
    </source>
</evidence>
<gene>
    <name evidence="2" type="ORF">A2117_01400</name>
</gene>
<proteinExistence type="predicted"/>
<dbReference type="EMBL" id="MHTO01000004">
    <property type="protein sequence ID" value="OHA62752.1"/>
    <property type="molecule type" value="Genomic_DNA"/>
</dbReference>
<dbReference type="Proteomes" id="UP000179245">
    <property type="component" value="Unassembled WGS sequence"/>
</dbReference>
<dbReference type="STRING" id="1802443.A2117_01400"/>
<dbReference type="InterPro" id="IPR049311">
    <property type="entry name" value="GIY_YIG_cat"/>
</dbReference>
<reference evidence="2 3" key="1">
    <citation type="journal article" date="2016" name="Nat. Commun.">
        <title>Thousands of microbial genomes shed light on interconnected biogeochemical processes in an aquifer system.</title>
        <authorList>
            <person name="Anantharaman K."/>
            <person name="Brown C.T."/>
            <person name="Hug L.A."/>
            <person name="Sharon I."/>
            <person name="Castelle C.J."/>
            <person name="Probst A.J."/>
            <person name="Thomas B.C."/>
            <person name="Singh A."/>
            <person name="Wilkins M.J."/>
            <person name="Karaoz U."/>
            <person name="Brodie E.L."/>
            <person name="Williams K.H."/>
            <person name="Hubbard S.S."/>
            <person name="Banfield J.F."/>
        </authorList>
    </citation>
    <scope>NUCLEOTIDE SEQUENCE [LARGE SCALE GENOMIC DNA]</scope>
</reference>
<protein>
    <recommendedName>
        <fullName evidence="1">GIY-YIG catalytic domain-containing protein</fullName>
    </recommendedName>
</protein>
<organism evidence="2 3">
    <name type="scientific">Candidatus Wildermuthbacteria bacterium GWA2_46_15</name>
    <dbReference type="NCBI Taxonomy" id="1802443"/>
    <lineage>
        <taxon>Bacteria</taxon>
        <taxon>Candidatus Wildermuthiibacteriota</taxon>
    </lineage>
</organism>
<dbReference type="Pfam" id="PF20815">
    <property type="entry name" value="GIY_YIG_2"/>
    <property type="match status" value="1"/>
</dbReference>
<evidence type="ECO:0000313" key="3">
    <source>
        <dbReference type="Proteomes" id="UP000179245"/>
    </source>
</evidence>
<dbReference type="AlphaFoldDB" id="A0A1G2QRY1"/>
<sequence length="210" mass="24301">MYDELFKPKRLYTRMECIGHDSHVPAKPGVYAWYFDCIPTLVPGENLHKVDGSSLLYLGISPSRRESAATLRRRISMHYCNNASGSTLRKTLGILLERKLGFPLHRVGNGDRMTFTNKGEQALDKWMDAHARVCWMLHPWPWEIEKSLIIPHNIPLNLEHNEANAFHKELERLRASATAHARDMDVFTETEPRRPRRIDINKIAKIGKHK</sequence>
<name>A0A1G2QRY1_9BACT</name>
<comment type="caution">
    <text evidence="2">The sequence shown here is derived from an EMBL/GenBank/DDBJ whole genome shotgun (WGS) entry which is preliminary data.</text>
</comment>
<evidence type="ECO:0000259" key="1">
    <source>
        <dbReference type="Pfam" id="PF20815"/>
    </source>
</evidence>